<proteinExistence type="predicted"/>
<dbReference type="EMBL" id="JANEYF010004818">
    <property type="protein sequence ID" value="KAJ8930001.1"/>
    <property type="molecule type" value="Genomic_DNA"/>
</dbReference>
<evidence type="ECO:0000313" key="2">
    <source>
        <dbReference type="EMBL" id="KAJ8930001.1"/>
    </source>
</evidence>
<keyword evidence="1" id="KW-0472">Membrane</keyword>
<feature type="non-terminal residue" evidence="2">
    <location>
        <position position="148"/>
    </location>
</feature>
<accession>A0AAV8WU51</accession>
<gene>
    <name evidence="2" type="ORF">NQ314_017256</name>
</gene>
<evidence type="ECO:0000256" key="1">
    <source>
        <dbReference type="SAM" id="Phobius"/>
    </source>
</evidence>
<keyword evidence="3" id="KW-1185">Reference proteome</keyword>
<keyword evidence="1" id="KW-0812">Transmembrane</keyword>
<sequence>MNTEKLITIAGVTIIIIIALHLKNQVKKRKKMRSWIGRRQQGRGLLNMLETELLSEDPTAYRNFLRLNNEQFEEILSLIENYIKKEDTLLKASVSARNRLEVTLRFLATGETYRSLMYSCRIHESTISRFIPEVCVAIYKKLREKYLK</sequence>
<dbReference type="Proteomes" id="UP001162156">
    <property type="component" value="Unassembled WGS sequence"/>
</dbReference>
<reference evidence="2" key="1">
    <citation type="journal article" date="2023" name="Insect Mol. Biol.">
        <title>Genome sequencing provides insights into the evolution of gene families encoding plant cell wall-degrading enzymes in longhorned beetles.</title>
        <authorList>
            <person name="Shin N.R."/>
            <person name="Okamura Y."/>
            <person name="Kirsch R."/>
            <person name="Pauchet Y."/>
        </authorList>
    </citation>
    <scope>NUCLEOTIDE SEQUENCE</scope>
    <source>
        <strain evidence="2">RBIC_L_NR</strain>
    </source>
</reference>
<dbReference type="AlphaFoldDB" id="A0AAV8WU51"/>
<evidence type="ECO:0000313" key="3">
    <source>
        <dbReference type="Proteomes" id="UP001162156"/>
    </source>
</evidence>
<name>A0AAV8WU51_9CUCU</name>
<comment type="caution">
    <text evidence="2">The sequence shown here is derived from an EMBL/GenBank/DDBJ whole genome shotgun (WGS) entry which is preliminary data.</text>
</comment>
<feature type="transmembrane region" description="Helical" evidence="1">
    <location>
        <begin position="6"/>
        <end position="22"/>
    </location>
</feature>
<protein>
    <submittedName>
        <fullName evidence="2">Uncharacterized protein</fullName>
    </submittedName>
</protein>
<organism evidence="2 3">
    <name type="scientific">Rhamnusium bicolor</name>
    <dbReference type="NCBI Taxonomy" id="1586634"/>
    <lineage>
        <taxon>Eukaryota</taxon>
        <taxon>Metazoa</taxon>
        <taxon>Ecdysozoa</taxon>
        <taxon>Arthropoda</taxon>
        <taxon>Hexapoda</taxon>
        <taxon>Insecta</taxon>
        <taxon>Pterygota</taxon>
        <taxon>Neoptera</taxon>
        <taxon>Endopterygota</taxon>
        <taxon>Coleoptera</taxon>
        <taxon>Polyphaga</taxon>
        <taxon>Cucujiformia</taxon>
        <taxon>Chrysomeloidea</taxon>
        <taxon>Cerambycidae</taxon>
        <taxon>Lepturinae</taxon>
        <taxon>Rhagiini</taxon>
        <taxon>Rhamnusium</taxon>
    </lineage>
</organism>
<keyword evidence="1" id="KW-1133">Transmembrane helix</keyword>